<dbReference type="Gene3D" id="1.20.1640.10">
    <property type="entry name" value="Multidrug efflux transporter AcrB transmembrane domain"/>
    <property type="match status" value="2"/>
</dbReference>
<keyword evidence="2" id="KW-1003">Cell membrane</keyword>
<dbReference type="SUPFAM" id="SSF82866">
    <property type="entry name" value="Multidrug efflux transporter AcrB transmembrane domain"/>
    <property type="match status" value="2"/>
</dbReference>
<dbReference type="InterPro" id="IPR004869">
    <property type="entry name" value="MMPL_dom"/>
</dbReference>
<feature type="transmembrane region" description="Helical" evidence="7">
    <location>
        <begin position="847"/>
        <end position="870"/>
    </location>
</feature>
<keyword evidence="10" id="KW-1185">Reference proteome</keyword>
<dbReference type="AlphaFoldDB" id="A0AAE3EJC6"/>
<feature type="transmembrane region" description="Helical" evidence="7">
    <location>
        <begin position="242"/>
        <end position="262"/>
    </location>
</feature>
<comment type="subcellular location">
    <subcellularLocation>
        <location evidence="1">Cell membrane</location>
        <topology evidence="1">Multi-pass membrane protein</topology>
    </subcellularLocation>
</comment>
<feature type="transmembrane region" description="Helical" evidence="7">
    <location>
        <begin position="430"/>
        <end position="449"/>
    </location>
</feature>
<comment type="caution">
    <text evidence="9">The sequence shown here is derived from an EMBL/GenBank/DDBJ whole genome shotgun (WGS) entry which is preliminary data.</text>
</comment>
<feature type="transmembrane region" description="Helical" evidence="7">
    <location>
        <begin position="322"/>
        <end position="344"/>
    </location>
</feature>
<dbReference type="InterPro" id="IPR000731">
    <property type="entry name" value="SSD"/>
</dbReference>
<feature type="transmembrane region" description="Helical" evidence="7">
    <location>
        <begin position="805"/>
        <end position="826"/>
    </location>
</feature>
<evidence type="ECO:0000256" key="5">
    <source>
        <dbReference type="ARBA" id="ARBA00023136"/>
    </source>
</evidence>
<keyword evidence="4 7" id="KW-1133">Transmembrane helix</keyword>
<evidence type="ECO:0000256" key="7">
    <source>
        <dbReference type="SAM" id="Phobius"/>
    </source>
</evidence>
<evidence type="ECO:0000256" key="2">
    <source>
        <dbReference type="ARBA" id="ARBA00022475"/>
    </source>
</evidence>
<dbReference type="PANTHER" id="PTHR33406">
    <property type="entry name" value="MEMBRANE PROTEIN MJ1562-RELATED"/>
    <property type="match status" value="1"/>
</dbReference>
<feature type="compositionally biased region" description="Low complexity" evidence="6">
    <location>
        <begin position="547"/>
        <end position="559"/>
    </location>
</feature>
<dbReference type="RefSeq" id="WP_230756383.1">
    <property type="nucleotide sequence ID" value="NZ_JAINWA010000003.1"/>
</dbReference>
<dbReference type="GO" id="GO:0005886">
    <property type="term" value="C:plasma membrane"/>
    <property type="evidence" value="ECO:0007669"/>
    <property type="project" value="UniProtKB-SubCell"/>
</dbReference>
<evidence type="ECO:0000256" key="6">
    <source>
        <dbReference type="SAM" id="MobiDB-lite"/>
    </source>
</evidence>
<dbReference type="PANTHER" id="PTHR33406:SF13">
    <property type="entry name" value="MEMBRANE PROTEIN YDFJ"/>
    <property type="match status" value="1"/>
</dbReference>
<sequence>MEQFFRRPRLIIAVILAITAFFLLQLGRVEIDNNNYRFIPEDNPARVTAEGIDEVFGNQITILVGLERRYGTVFDSEFLNKLRAYDEALSKLPLVEASVSLVSTDYITGRDGSILVEPLVPETFSGLPEEVAAVKSRILSWDMYDRMLVSDDFTATQIVVALDVASDEAGSPETLATFREIRRVARGLFDEADTRVYVTGMPVFSATINESVMKDLIILVPLVVLVVLLVLFFSFKRAFAVIVPIITVLVATIWSVGAMPLFGVKMSVLTTVLPVILVAVGSAYGIHVVSHYIDEREKAKTLDAESHRALVFHLVRIVGKPVFLAALTTFVGFVSFCFTSVIPIREFGYFASFGVIVSFIVALTFIPALFLVRGPVPLKPRKQFIRAVDSASDEAAAGSGESAPEFGGGDPLSRAITTSFLGIVRGKRKVLVFTAVLIAASAFLIPRIVVDNVLVEYFKEDTDMARSDAFIRRQFGGSKLVSVVVESGEPGGVLRPDVLSAMDGLASYLETRVPEVGKVTSFTHLLKRINQVYNADEEPSGIRVSQSDSSSAGPDSFGFGDFGSGDAGEATDSSFGFGDFGNFGPDEPAMNDSPLEAGGGLEALNSSISVGTLAELAPVLDSSLLASDARDVSVRDFVRGVKRQVNYEGASYYEVPADPARYGQTDAEGLRSVIGNYMMLLSGDIGAFADDPLEPRAVRMNVQLRTTGQIDTDRAIREIEDYAAAHFPKDASVTIGGFALVEGALNKLVVQSQLVSVGISLVMVFLIIALSYRSVLAGAIGIVPLALSILLNFAVMAFLGIKLNIGTALVASVAIGIGVDYIIHYLEAYYREWRASGGKDGFLERAYASSGKAILINAVSVGAGFGVLAFSEFNILAQFGLLIAFTMGTASLSALIVLPVLLNWLKPAFLDKGATK</sequence>
<feature type="domain" description="SSD" evidence="8">
    <location>
        <begin position="778"/>
        <end position="904"/>
    </location>
</feature>
<feature type="region of interest" description="Disordered" evidence="6">
    <location>
        <begin position="576"/>
        <end position="598"/>
    </location>
</feature>
<feature type="transmembrane region" description="Helical" evidence="7">
    <location>
        <begin position="876"/>
        <end position="902"/>
    </location>
</feature>
<organism evidence="9 10">
    <name type="scientific">Teretinema zuelzerae</name>
    <dbReference type="NCBI Taxonomy" id="156"/>
    <lineage>
        <taxon>Bacteria</taxon>
        <taxon>Pseudomonadati</taxon>
        <taxon>Spirochaetota</taxon>
        <taxon>Spirochaetia</taxon>
        <taxon>Spirochaetales</taxon>
        <taxon>Treponemataceae</taxon>
        <taxon>Teretinema</taxon>
    </lineage>
</organism>
<reference evidence="9" key="1">
    <citation type="submission" date="2021-08" db="EMBL/GenBank/DDBJ databases">
        <title>Comparative analyses of Brucepasteria parasyntrophica and Teretinema zuelzerae.</title>
        <authorList>
            <person name="Song Y."/>
            <person name="Brune A."/>
        </authorList>
    </citation>
    <scope>NUCLEOTIDE SEQUENCE</scope>
    <source>
        <strain evidence="9">DSM 1903</strain>
    </source>
</reference>
<keyword evidence="3 7" id="KW-0812">Transmembrane</keyword>
<proteinExistence type="predicted"/>
<feature type="transmembrane region" description="Helical" evidence="7">
    <location>
        <begin position="268"/>
        <end position="290"/>
    </location>
</feature>
<dbReference type="InterPro" id="IPR050545">
    <property type="entry name" value="Mycobact_MmpL"/>
</dbReference>
<feature type="transmembrane region" description="Helical" evidence="7">
    <location>
        <begin position="216"/>
        <end position="235"/>
    </location>
</feature>
<gene>
    <name evidence="9" type="ORF">K7J14_11660</name>
</gene>
<feature type="transmembrane region" description="Helical" evidence="7">
    <location>
        <begin position="779"/>
        <end position="799"/>
    </location>
</feature>
<feature type="region of interest" description="Disordered" evidence="6">
    <location>
        <begin position="537"/>
        <end position="563"/>
    </location>
</feature>
<feature type="transmembrane region" description="Helical" evidence="7">
    <location>
        <begin position="754"/>
        <end position="772"/>
    </location>
</feature>
<dbReference type="PROSITE" id="PS50156">
    <property type="entry name" value="SSD"/>
    <property type="match status" value="2"/>
</dbReference>
<protein>
    <submittedName>
        <fullName evidence="9">MMPL family transporter</fullName>
    </submittedName>
</protein>
<dbReference type="EMBL" id="JAINWA010000003">
    <property type="protein sequence ID" value="MCD1655350.1"/>
    <property type="molecule type" value="Genomic_DNA"/>
</dbReference>
<feature type="transmembrane region" description="Helical" evidence="7">
    <location>
        <begin position="350"/>
        <end position="372"/>
    </location>
</feature>
<evidence type="ECO:0000256" key="4">
    <source>
        <dbReference type="ARBA" id="ARBA00022989"/>
    </source>
</evidence>
<evidence type="ECO:0000313" key="10">
    <source>
        <dbReference type="Proteomes" id="UP001198163"/>
    </source>
</evidence>
<keyword evidence="5 7" id="KW-0472">Membrane</keyword>
<evidence type="ECO:0000313" key="9">
    <source>
        <dbReference type="EMBL" id="MCD1655350.1"/>
    </source>
</evidence>
<name>A0AAE3EJC6_9SPIR</name>
<accession>A0AAE3EJC6</accession>
<dbReference type="Pfam" id="PF03176">
    <property type="entry name" value="MMPL"/>
    <property type="match status" value="2"/>
</dbReference>
<evidence type="ECO:0000259" key="8">
    <source>
        <dbReference type="PROSITE" id="PS50156"/>
    </source>
</evidence>
<dbReference type="Proteomes" id="UP001198163">
    <property type="component" value="Unassembled WGS sequence"/>
</dbReference>
<evidence type="ECO:0000256" key="1">
    <source>
        <dbReference type="ARBA" id="ARBA00004651"/>
    </source>
</evidence>
<evidence type="ECO:0000256" key="3">
    <source>
        <dbReference type="ARBA" id="ARBA00022692"/>
    </source>
</evidence>
<feature type="domain" description="SSD" evidence="8">
    <location>
        <begin position="242"/>
        <end position="372"/>
    </location>
</feature>